<name>A0A919LTM1_KLEPN</name>
<dbReference type="AlphaFoldDB" id="A0A919LTM1"/>
<dbReference type="InterPro" id="IPR039369">
    <property type="entry name" value="LacA-like"/>
</dbReference>
<evidence type="ECO:0000256" key="1">
    <source>
        <dbReference type="RuleBase" id="RU367021"/>
    </source>
</evidence>
<dbReference type="Gene3D" id="2.160.10.10">
    <property type="entry name" value="Hexapeptide repeat proteins"/>
    <property type="match status" value="1"/>
</dbReference>
<accession>A0A919LTM1</accession>
<proteinExistence type="inferred from homology"/>
<keyword evidence="1" id="KW-0012">Acyltransferase</keyword>
<dbReference type="EMBL" id="BNFF01000001">
    <property type="protein sequence ID" value="GHK54029.1"/>
    <property type="molecule type" value="Genomic_DNA"/>
</dbReference>
<dbReference type="InterPro" id="IPR001451">
    <property type="entry name" value="Hexapep"/>
</dbReference>
<dbReference type="GO" id="GO:0008870">
    <property type="term" value="F:galactoside O-acetyltransferase activity"/>
    <property type="evidence" value="ECO:0007669"/>
    <property type="project" value="TreeGrafter"/>
</dbReference>
<dbReference type="InterPro" id="IPR011004">
    <property type="entry name" value="Trimer_LpxA-like_sf"/>
</dbReference>
<dbReference type="Proteomes" id="UP000655094">
    <property type="component" value="Unassembled WGS sequence"/>
</dbReference>
<organism evidence="2 3">
    <name type="scientific">Klebsiella pneumoniae</name>
    <dbReference type="NCBI Taxonomy" id="573"/>
    <lineage>
        <taxon>Bacteria</taxon>
        <taxon>Pseudomonadati</taxon>
        <taxon>Pseudomonadota</taxon>
        <taxon>Gammaproteobacteria</taxon>
        <taxon>Enterobacterales</taxon>
        <taxon>Enterobacteriaceae</taxon>
        <taxon>Klebsiella/Raoultella group</taxon>
        <taxon>Klebsiella</taxon>
        <taxon>Klebsiella pneumoniae complex</taxon>
    </lineage>
</organism>
<protein>
    <recommendedName>
        <fullName evidence="1">Acetyltransferase</fullName>
        <ecNumber evidence="1">2.3.1.-</ecNumber>
    </recommendedName>
</protein>
<dbReference type="PANTHER" id="PTHR43017">
    <property type="entry name" value="GALACTOSIDE O-ACETYLTRANSFERASE"/>
    <property type="match status" value="1"/>
</dbReference>
<evidence type="ECO:0000313" key="3">
    <source>
        <dbReference type="Proteomes" id="UP000655094"/>
    </source>
</evidence>
<reference evidence="2" key="1">
    <citation type="submission" date="2020-10" db="EMBL/GenBank/DDBJ databases">
        <title>Genome Sequence of ESBL Producing Zambian Clinical Strains.</title>
        <authorList>
            <person name="Shawa M."/>
            <person name="Furuta Y."/>
            <person name="Simbotwe M."/>
            <person name="Mulenga E."/>
            <person name="Mubanga M."/>
            <person name="Mulenga G."/>
            <person name="Kaile C."/>
            <person name="Zorigt T."/>
            <person name="Hang'ombe B."/>
            <person name="Higashi H."/>
        </authorList>
    </citation>
    <scope>NUCLEOTIDE SEQUENCE</scope>
    <source>
        <strain evidence="2">Zam_UTH_09</strain>
    </source>
</reference>
<dbReference type="EC" id="2.3.1.-" evidence="1"/>
<dbReference type="PANTHER" id="PTHR43017:SF1">
    <property type="entry name" value="ACETYLTRANSFERASE YJL218W-RELATED"/>
    <property type="match status" value="1"/>
</dbReference>
<sequence length="58" mass="6107">MIGNNVEFGAHVVVIGPVTLGDNVKIGAGTVVTKDLAAGQVVVGQPFRVLHTHREMQE</sequence>
<dbReference type="Pfam" id="PF00132">
    <property type="entry name" value="Hexapep"/>
    <property type="match status" value="1"/>
</dbReference>
<evidence type="ECO:0000313" key="2">
    <source>
        <dbReference type="EMBL" id="GHK54029.1"/>
    </source>
</evidence>
<gene>
    <name evidence="2" type="ORF">KPZU09_37650</name>
</gene>
<keyword evidence="1" id="KW-0808">Transferase</keyword>
<comment type="similarity">
    <text evidence="1">Belongs to the transferase hexapeptide repeat family.</text>
</comment>
<dbReference type="SUPFAM" id="SSF51161">
    <property type="entry name" value="Trimeric LpxA-like enzymes"/>
    <property type="match status" value="1"/>
</dbReference>
<comment type="caution">
    <text evidence="2">The sequence shown here is derived from an EMBL/GenBank/DDBJ whole genome shotgun (WGS) entry which is preliminary data.</text>
</comment>